<evidence type="ECO:0000313" key="3">
    <source>
        <dbReference type="EMBL" id="OVF10840.1"/>
    </source>
</evidence>
<keyword evidence="1" id="KW-0175">Coiled coil</keyword>
<name>A0AA91Q3V1_CLALS</name>
<dbReference type="Proteomes" id="UP000195602">
    <property type="component" value="Unassembled WGS sequence"/>
</dbReference>
<feature type="compositionally biased region" description="Acidic residues" evidence="2">
    <location>
        <begin position="95"/>
        <end position="109"/>
    </location>
</feature>
<reference evidence="3 4" key="1">
    <citation type="submission" date="2017-04" db="EMBL/GenBank/DDBJ databases">
        <title>Draft genome of the yeast Clavispora lusitaniae type strain CBS 6936.</title>
        <authorList>
            <person name="Durrens P."/>
            <person name="Klopp C."/>
            <person name="Biteau N."/>
            <person name="Fitton-Ouhabi V."/>
            <person name="Dementhon K."/>
            <person name="Accoceberry I."/>
            <person name="Sherman D.J."/>
            <person name="Noel T."/>
        </authorList>
    </citation>
    <scope>NUCLEOTIDE SEQUENCE [LARGE SCALE GENOMIC DNA]</scope>
    <source>
        <strain evidence="3 4">CBS 6936</strain>
    </source>
</reference>
<dbReference type="KEGG" id="clus:A9F13_01g02684"/>
<accession>A0AA91Q3V1</accession>
<dbReference type="OMA" id="DICAFQE"/>
<evidence type="ECO:0000256" key="2">
    <source>
        <dbReference type="SAM" id="MobiDB-lite"/>
    </source>
</evidence>
<proteinExistence type="predicted"/>
<organism evidence="3 4">
    <name type="scientific">Clavispora lusitaniae</name>
    <name type="common">Candida lusitaniae</name>
    <dbReference type="NCBI Taxonomy" id="36911"/>
    <lineage>
        <taxon>Eukaryota</taxon>
        <taxon>Fungi</taxon>
        <taxon>Dikarya</taxon>
        <taxon>Ascomycota</taxon>
        <taxon>Saccharomycotina</taxon>
        <taxon>Pichiomycetes</taxon>
        <taxon>Metschnikowiaceae</taxon>
        <taxon>Clavispora</taxon>
    </lineage>
</organism>
<feature type="coiled-coil region" evidence="1">
    <location>
        <begin position="130"/>
        <end position="164"/>
    </location>
</feature>
<comment type="caution">
    <text evidence="3">The sequence shown here is derived from an EMBL/GenBank/DDBJ whole genome shotgun (WGS) entry which is preliminary data.</text>
</comment>
<feature type="region of interest" description="Disordered" evidence="2">
    <location>
        <begin position="58"/>
        <end position="123"/>
    </location>
</feature>
<dbReference type="EMBL" id="LYUB02000001">
    <property type="protein sequence ID" value="OVF10840.1"/>
    <property type="molecule type" value="Genomic_DNA"/>
</dbReference>
<evidence type="ECO:0000313" key="4">
    <source>
        <dbReference type="Proteomes" id="UP000195602"/>
    </source>
</evidence>
<feature type="compositionally biased region" description="Basic and acidic residues" evidence="2">
    <location>
        <begin position="61"/>
        <end position="94"/>
    </location>
</feature>
<protein>
    <submittedName>
        <fullName evidence="3">Uncharacterized protein</fullName>
    </submittedName>
</protein>
<gene>
    <name evidence="3" type="ORF">A9F13_01g02684</name>
</gene>
<sequence length="365" mass="41291">MQDEILSRAKLSNDALKNSIRALMESTTNTKIRDGSSNYFNELKQKVDKTITTHYSPVKAKSHEVSSNENASEDRLSIERGPMGREDGSLRISDEENTESDSDIDDTEETRDPKSKAKVTMSPGNVKKDKELLLTKIHKQNTNIEHLQAQVRRLQMQNNVLADQNSIMRQKLNLRSQVLNVESKSMETEKSGSKDIASLRARLVATSNENSHLQALNLQLSQENAQRQARFGELQQKYKTALAISRHQCLDLKSKLEACLEINRFQNNVITKLQSTRGDSAFCARAQEDDSTTELINGLKMTDGTTTELLEGRLIEEDVDPYAMFGKRYMKPSARFRAAVIALRFIARVRNQVGTKNGWMQNLNV</sequence>
<evidence type="ECO:0000256" key="1">
    <source>
        <dbReference type="SAM" id="Coils"/>
    </source>
</evidence>
<dbReference type="AlphaFoldDB" id="A0AA91Q3V1"/>